<dbReference type="SMART" id="SM00306">
    <property type="entry name" value="HintN"/>
    <property type="match status" value="1"/>
</dbReference>
<feature type="compositionally biased region" description="Gly residues" evidence="2">
    <location>
        <begin position="354"/>
        <end position="371"/>
    </location>
</feature>
<evidence type="ECO:0000313" key="4">
    <source>
        <dbReference type="EMBL" id="NYZ66261.1"/>
    </source>
</evidence>
<dbReference type="NCBIfam" id="TIGR01643">
    <property type="entry name" value="YD_repeat_2x"/>
    <property type="match status" value="5"/>
</dbReference>
<accession>A0A853I8Q8</accession>
<evidence type="ECO:0000259" key="3">
    <source>
        <dbReference type="SMART" id="SM00306"/>
    </source>
</evidence>
<name>A0A853I8Q8_9GAMM</name>
<dbReference type="SUPFAM" id="SSF51294">
    <property type="entry name" value="Hedgehog/intein (Hint) domain"/>
    <property type="match status" value="1"/>
</dbReference>
<dbReference type="PANTHER" id="PTHR32305">
    <property type="match status" value="1"/>
</dbReference>
<protein>
    <submittedName>
        <fullName evidence="4">RHS domain-containing protein</fullName>
    </submittedName>
</protein>
<keyword evidence="1" id="KW-0677">Repeat</keyword>
<dbReference type="InterPro" id="IPR003587">
    <property type="entry name" value="Hint_dom_N"/>
</dbReference>
<dbReference type="InterPro" id="IPR031325">
    <property type="entry name" value="RHS_repeat"/>
</dbReference>
<comment type="caution">
    <text evidence="4">The sequence shown here is derived from an EMBL/GenBank/DDBJ whole genome shotgun (WGS) entry which is preliminary data.</text>
</comment>
<evidence type="ECO:0000256" key="1">
    <source>
        <dbReference type="ARBA" id="ARBA00022737"/>
    </source>
</evidence>
<organism evidence="4 5">
    <name type="scientific">Spartinivicinus marinus</name>
    <dbReference type="NCBI Taxonomy" id="2994442"/>
    <lineage>
        <taxon>Bacteria</taxon>
        <taxon>Pseudomonadati</taxon>
        <taxon>Pseudomonadota</taxon>
        <taxon>Gammaproteobacteria</taxon>
        <taxon>Oceanospirillales</taxon>
        <taxon>Zooshikellaceae</taxon>
        <taxon>Spartinivicinus</taxon>
    </lineage>
</organism>
<dbReference type="NCBIfam" id="TIGR03696">
    <property type="entry name" value="Rhs_assc_core"/>
    <property type="match status" value="1"/>
</dbReference>
<dbReference type="InterPro" id="IPR036844">
    <property type="entry name" value="Hint_dom_sf"/>
</dbReference>
<dbReference type="CDD" id="cd00081">
    <property type="entry name" value="Hint"/>
    <property type="match status" value="1"/>
</dbReference>
<reference evidence="4 5" key="1">
    <citation type="submission" date="2020-07" db="EMBL/GenBank/DDBJ databases">
        <title>Endozoicomonas sp. nov., isolated from sediment.</title>
        <authorList>
            <person name="Gu T."/>
        </authorList>
    </citation>
    <scope>NUCLEOTIDE SEQUENCE [LARGE SCALE GENOMIC DNA]</scope>
    <source>
        <strain evidence="4 5">SM1973</strain>
    </source>
</reference>
<gene>
    <name evidence="4" type="ORF">H0A36_09575</name>
</gene>
<dbReference type="Pfam" id="PF25023">
    <property type="entry name" value="TEN_YD-shell"/>
    <property type="match status" value="2"/>
</dbReference>
<feature type="region of interest" description="Disordered" evidence="2">
    <location>
        <begin position="334"/>
        <end position="371"/>
    </location>
</feature>
<dbReference type="InterPro" id="IPR056823">
    <property type="entry name" value="TEN-like_YD-shell"/>
</dbReference>
<dbReference type="Proteomes" id="UP000569732">
    <property type="component" value="Unassembled WGS sequence"/>
</dbReference>
<dbReference type="InterPro" id="IPR050708">
    <property type="entry name" value="T6SS_VgrG/RHS"/>
</dbReference>
<proteinExistence type="predicted"/>
<dbReference type="EMBL" id="JACCKB010000012">
    <property type="protein sequence ID" value="NYZ66261.1"/>
    <property type="molecule type" value="Genomic_DNA"/>
</dbReference>
<keyword evidence="5" id="KW-1185">Reference proteome</keyword>
<evidence type="ECO:0000313" key="5">
    <source>
        <dbReference type="Proteomes" id="UP000569732"/>
    </source>
</evidence>
<evidence type="ECO:0000256" key="2">
    <source>
        <dbReference type="SAM" id="MobiDB-lite"/>
    </source>
</evidence>
<dbReference type="RefSeq" id="WP_180568292.1">
    <property type="nucleotide sequence ID" value="NZ_JACCKB010000012.1"/>
</dbReference>
<sequence length="1600" mass="179962">MTGWLRSLIRLGYCLLFLFSLLGGQLTVAAPGIILLEEEPRHTGIFRLKELDIWLQAKGSPARIIRTYQPGVGWAWNRRWVNLSLKKVEEEKQLIGEFSVGVASGCDTGPNTVSVDAPGSENEEVTPAQLHYTQWDYIVRDEVKYYRLPNSKRFGKGGTHIIGTETGYRWQNREGNWIEYDQTGAILKYGDAEGNEITLKKDGQGRIHQVIDKQERVLFTFNYIGDSGLVEYITDYTERKVQYHYQNGQLVKVTDVRGYDWQYTYNEAGHLSQRIDPENNITQYQYAETRVTGITRADGLTTRYHYDYDRKNRYYHFTIKTPTGKVIERRIVNGEPPEKKKKKPRFADGVVRSAGGGGSGGGCSGGGGSSGSSGGNAVIGGGFETVSVKKKSRSKIKEIYREHINGVLIQRVIFNAETNVRTIFDKEGKKTTIQDDIWGNPLEFTHADGTEEVFSYVGSFNYISSYVDRQGVKYSFSYDSAGRLTATTDAVGTDVSRSVSYSYGSNSDTNGSTVTTTYSGHNGANVSETAYYDDLDRLVKVKDGEGHITQYTTNVLGLKLTKTTPKGYIYHYEYDLAGNLIQETDPLGRTTQYVYDKAGNQIKTIEANKAETNYGHNALNEHITTTDATGYQLTRTIDRGKNQAHIKNGDHTSTIQFDSNGRVVLFTDAEANKVSYQYEESRLKKITYPNFEQQFKYNERRLVSHVDTVADGKTRTRRFQYDIVGQVTEEIDANNIQTAFKYDELGRVSQVTNAKGGQTTFEYNHLNQVIKVIDAEEGETRFSYDKDGLLTAETVVVASGQERIRRYSYDPDGNLKQSISAGGEKRLYHYDEVGQLIKLEVFTQQADEKPARVVELTYDVVGLLTHYKDNEVEISYHYSTLGELETTTVNYGPFSKTFTYGYNEHGQIQAYTTPEGVTYEYSYTPNGEFKSLKIPSVGQLIVNQYQWMSPVEITLPGGTKIKRTVNGFGNLVDNQLIDPAGNIISRQQYQHDAVGNIISRTDKNGTAQFSYNALYQLTGADYPQPSNENIGSGLPQLVDEQFGYDGVGNRTQYNDQTVWQYNQANQLVKQGDIRYRYDANGNLIEKSHGAKTTKFFYNELERLVRVEDGSGQVIARYGYNLFGHRLWKETNGEKRYFLYNLNGLAAEYDSSGQLIREYQFVPYSPWMTNPLFQRVDGQLYYFQTDQVGAPTRMVAANGKVVWSANYQSFGKAIINKAEVDTPLRFPGQYHDKETGLNHNYWRDYDPELGRYIESDPIGLGGGVNRYLFANANPIIKADPYGQAPIIPVAMAVGSAAAAAASRCFAACVAEAAIGAAASALIDWYNNNCSEGSLSSFGEEALSVAKECAGFCARPWNWFRRYKGFSKKKNPRKKSPCQCFIAGTLVKTKEGLKPIEEVEKGELVAARNDETAENSWQPVSALIAHPEQILYVTLTDDEGQSETYGTTEEHPFWVQGKGWVEASELRLGDVVASHDGRVLQVGGVSLSDEHLPTYNLEVANAHTYFIGELGAWVHNECKEVFNSIKDSPKYPKGFRARHNGTTTHTVKNKELLEVLRQHEAGKWQKVYKDGFDAQGNRISIHYFRSQSGKVFDVKTKNYWSN</sequence>
<dbReference type="Gene3D" id="2.170.16.10">
    <property type="entry name" value="Hedgehog/Intein (Hint) domain"/>
    <property type="match status" value="1"/>
</dbReference>
<feature type="domain" description="Hint" evidence="3">
    <location>
        <begin position="1376"/>
        <end position="1474"/>
    </location>
</feature>
<dbReference type="Pfam" id="PF05593">
    <property type="entry name" value="RHS_repeat"/>
    <property type="match status" value="3"/>
</dbReference>
<dbReference type="Gene3D" id="2.180.10.10">
    <property type="entry name" value="RHS repeat-associated core"/>
    <property type="match status" value="4"/>
</dbReference>
<dbReference type="InterPro" id="IPR006530">
    <property type="entry name" value="YD"/>
</dbReference>
<dbReference type="Pfam" id="PF07591">
    <property type="entry name" value="PT-HINT"/>
    <property type="match status" value="1"/>
</dbReference>
<dbReference type="PANTHER" id="PTHR32305:SF15">
    <property type="entry name" value="PROTEIN RHSA-RELATED"/>
    <property type="match status" value="1"/>
</dbReference>
<dbReference type="InterPro" id="IPR022385">
    <property type="entry name" value="Rhs_assc_core"/>
</dbReference>